<reference evidence="6" key="1">
    <citation type="submission" date="2020-05" db="EMBL/GenBank/DDBJ databases">
        <authorList>
            <person name="Chiriac C."/>
            <person name="Salcher M."/>
            <person name="Ghai R."/>
            <person name="Kavagutti S V."/>
        </authorList>
    </citation>
    <scope>NUCLEOTIDE SEQUENCE</scope>
</reference>
<feature type="domain" description="S1-like" evidence="4">
    <location>
        <begin position="1"/>
        <end position="72"/>
    </location>
</feature>
<accession>A0A6J7WEF8</accession>
<dbReference type="PANTHER" id="PTHR33370">
    <property type="entry name" value="TRANSLATION INITIATION FACTOR IF-1, CHLOROPLASTIC"/>
    <property type="match status" value="1"/>
</dbReference>
<dbReference type="InterPro" id="IPR012340">
    <property type="entry name" value="NA-bd_OB-fold"/>
</dbReference>
<dbReference type="Gene3D" id="2.40.50.140">
    <property type="entry name" value="Nucleic acid-binding proteins"/>
    <property type="match status" value="1"/>
</dbReference>
<proteinExistence type="inferred from homology"/>
<evidence type="ECO:0000313" key="5">
    <source>
        <dbReference type="EMBL" id="CAB4126043.1"/>
    </source>
</evidence>
<dbReference type="EMBL" id="LR798231">
    <property type="protein sequence ID" value="CAB5208812.1"/>
    <property type="molecule type" value="Genomic_DNA"/>
</dbReference>
<dbReference type="Pfam" id="PF01176">
    <property type="entry name" value="eIF-1a"/>
    <property type="match status" value="1"/>
</dbReference>
<dbReference type="SUPFAM" id="SSF50249">
    <property type="entry name" value="Nucleic acid-binding proteins"/>
    <property type="match status" value="1"/>
</dbReference>
<dbReference type="PROSITE" id="PS50832">
    <property type="entry name" value="S1_IF1_TYPE"/>
    <property type="match status" value="1"/>
</dbReference>
<keyword evidence="3" id="KW-0648">Protein biosynthesis</keyword>
<dbReference type="PANTHER" id="PTHR33370:SF1">
    <property type="entry name" value="TRANSLATION INITIATION FACTOR IF-1, CHLOROPLASTIC"/>
    <property type="match status" value="1"/>
</dbReference>
<dbReference type="HAMAP" id="MF_00075">
    <property type="entry name" value="IF_1"/>
    <property type="match status" value="1"/>
</dbReference>
<dbReference type="InterPro" id="IPR006196">
    <property type="entry name" value="RNA-binding_domain_S1_IF1"/>
</dbReference>
<protein>
    <submittedName>
        <fullName evidence="6">InfA Translation initiation factor 1 (IF-1)</fullName>
    </submittedName>
</protein>
<organism evidence="6">
    <name type="scientific">uncultured Caudovirales phage</name>
    <dbReference type="NCBI Taxonomy" id="2100421"/>
    <lineage>
        <taxon>Viruses</taxon>
        <taxon>Duplodnaviria</taxon>
        <taxon>Heunggongvirae</taxon>
        <taxon>Uroviricota</taxon>
        <taxon>Caudoviricetes</taxon>
        <taxon>Peduoviridae</taxon>
        <taxon>Maltschvirus</taxon>
        <taxon>Maltschvirus maltsch</taxon>
    </lineage>
</organism>
<dbReference type="EMBL" id="LR796187">
    <property type="protein sequence ID" value="CAB4126043.1"/>
    <property type="molecule type" value="Genomic_DNA"/>
</dbReference>
<evidence type="ECO:0000259" key="4">
    <source>
        <dbReference type="PROSITE" id="PS50832"/>
    </source>
</evidence>
<dbReference type="InterPro" id="IPR004368">
    <property type="entry name" value="TIF_IF1"/>
</dbReference>
<evidence type="ECO:0000256" key="2">
    <source>
        <dbReference type="ARBA" id="ARBA00022540"/>
    </source>
</evidence>
<evidence type="ECO:0000256" key="1">
    <source>
        <dbReference type="ARBA" id="ARBA00010939"/>
    </source>
</evidence>
<dbReference type="GO" id="GO:0043022">
    <property type="term" value="F:ribosome binding"/>
    <property type="evidence" value="ECO:0007669"/>
    <property type="project" value="TreeGrafter"/>
</dbReference>
<evidence type="ECO:0000313" key="6">
    <source>
        <dbReference type="EMBL" id="CAB5208812.1"/>
    </source>
</evidence>
<keyword evidence="2 6" id="KW-0396">Initiation factor</keyword>
<comment type="similarity">
    <text evidence="1">Belongs to the IF-1 family.</text>
</comment>
<gene>
    <name evidence="6" type="ORF">UFOVP181_195</name>
    <name evidence="5" type="ORF">UFOVP57_444</name>
</gene>
<dbReference type="NCBIfam" id="TIGR00008">
    <property type="entry name" value="infA"/>
    <property type="match status" value="1"/>
</dbReference>
<sequence length="72" mass="8228">MSKDDLLELTGVVEEVLPGNMFRVKVENMPELLLCYMGGKLKQHKIRVIEGDSVKLEVSTYDLSKGRITYRL</sequence>
<name>A0A6J7WEF8_9CAUD</name>
<dbReference type="GO" id="GO:0003723">
    <property type="term" value="F:RNA binding"/>
    <property type="evidence" value="ECO:0007669"/>
    <property type="project" value="InterPro"/>
</dbReference>
<evidence type="ECO:0000256" key="3">
    <source>
        <dbReference type="ARBA" id="ARBA00022917"/>
    </source>
</evidence>